<evidence type="ECO:0000256" key="2">
    <source>
        <dbReference type="ARBA" id="ARBA00022573"/>
    </source>
</evidence>
<accession>A0A1I4R901</accession>
<evidence type="ECO:0000313" key="7">
    <source>
        <dbReference type="EMBL" id="SFM48430.1"/>
    </source>
</evidence>
<dbReference type="SUPFAM" id="SSF52540">
    <property type="entry name" value="P-loop containing nucleoside triphosphate hydrolases"/>
    <property type="match status" value="1"/>
</dbReference>
<dbReference type="InterPro" id="IPR033949">
    <property type="entry name" value="CobQ_GATase1"/>
</dbReference>
<dbReference type="InterPro" id="IPR027417">
    <property type="entry name" value="P-loop_NTPase"/>
</dbReference>
<organism evidence="7 8">
    <name type="scientific">Thermodesulforhabdus norvegica</name>
    <dbReference type="NCBI Taxonomy" id="39841"/>
    <lineage>
        <taxon>Bacteria</taxon>
        <taxon>Pseudomonadati</taxon>
        <taxon>Thermodesulfobacteriota</taxon>
        <taxon>Syntrophobacteria</taxon>
        <taxon>Syntrophobacterales</taxon>
        <taxon>Thermodesulforhabdaceae</taxon>
        <taxon>Thermodesulforhabdus</taxon>
    </lineage>
</organism>
<evidence type="ECO:0000256" key="3">
    <source>
        <dbReference type="ARBA" id="ARBA00022962"/>
    </source>
</evidence>
<dbReference type="Pfam" id="PF07685">
    <property type="entry name" value="GATase_3"/>
    <property type="match status" value="1"/>
</dbReference>
<comment type="function">
    <text evidence="4">Catalyzes amidations at positions B, D, E, and G on adenosylcobyrinic A,C-diamide. NH(2) groups are provided by glutamine, and one molecule of ATP is hydrogenolyzed for each amidation.</text>
</comment>
<evidence type="ECO:0000259" key="6">
    <source>
        <dbReference type="Pfam" id="PF07685"/>
    </source>
</evidence>
<name>A0A1I4R901_9BACT</name>
<evidence type="ECO:0000256" key="1">
    <source>
        <dbReference type="ARBA" id="ARBA00004953"/>
    </source>
</evidence>
<protein>
    <recommendedName>
        <fullName evidence="4">Cobyric acid synthase</fullName>
    </recommendedName>
</protein>
<dbReference type="Pfam" id="PF01656">
    <property type="entry name" value="CbiA"/>
    <property type="match status" value="1"/>
</dbReference>
<dbReference type="GO" id="GO:0009236">
    <property type="term" value="P:cobalamin biosynthetic process"/>
    <property type="evidence" value="ECO:0007669"/>
    <property type="project" value="UniProtKB-UniRule"/>
</dbReference>
<feature type="domain" description="CobB/CobQ-like glutamine amidotransferase" evidence="6">
    <location>
        <begin position="258"/>
        <end position="466"/>
    </location>
</feature>
<dbReference type="GO" id="GO:0003824">
    <property type="term" value="F:catalytic activity"/>
    <property type="evidence" value="ECO:0007669"/>
    <property type="project" value="InterPro"/>
</dbReference>
<keyword evidence="2 4" id="KW-0169">Cobalamin biosynthesis</keyword>
<dbReference type="InterPro" id="IPR011698">
    <property type="entry name" value="GATase_3"/>
</dbReference>
<dbReference type="NCBIfam" id="NF001989">
    <property type="entry name" value="PRK00784.1"/>
    <property type="match status" value="1"/>
</dbReference>
<proteinExistence type="inferred from homology"/>
<gene>
    <name evidence="4" type="primary">cobQ</name>
    <name evidence="7" type="ORF">SAMN05660836_00462</name>
</gene>
<dbReference type="STRING" id="39841.SAMN05660836_00462"/>
<dbReference type="HAMAP" id="MF_00028">
    <property type="entry name" value="CobQ"/>
    <property type="match status" value="1"/>
</dbReference>
<comment type="pathway">
    <text evidence="1 4">Cofactor biosynthesis; adenosylcobalamin biosynthesis.</text>
</comment>
<dbReference type="InterPro" id="IPR004459">
    <property type="entry name" value="CobQ_synth"/>
</dbReference>
<keyword evidence="8" id="KW-1185">Reference proteome</keyword>
<dbReference type="Gene3D" id="3.40.50.880">
    <property type="match status" value="1"/>
</dbReference>
<dbReference type="GO" id="GO:0015420">
    <property type="term" value="F:ABC-type vitamin B12 transporter activity"/>
    <property type="evidence" value="ECO:0007669"/>
    <property type="project" value="UniProtKB-UniRule"/>
</dbReference>
<dbReference type="InterPro" id="IPR002586">
    <property type="entry name" value="CobQ/CobB/MinD/ParA_Nub-bd_dom"/>
</dbReference>
<evidence type="ECO:0000256" key="4">
    <source>
        <dbReference type="HAMAP-Rule" id="MF_00028"/>
    </source>
</evidence>
<dbReference type="Proteomes" id="UP000199611">
    <property type="component" value="Unassembled WGS sequence"/>
</dbReference>
<evidence type="ECO:0000313" key="8">
    <source>
        <dbReference type="Proteomes" id="UP000199611"/>
    </source>
</evidence>
<dbReference type="UniPathway" id="UPA00148"/>
<reference evidence="7 8" key="1">
    <citation type="submission" date="2016-10" db="EMBL/GenBank/DDBJ databases">
        <authorList>
            <person name="de Groot N.N."/>
        </authorList>
    </citation>
    <scope>NUCLEOTIDE SEQUENCE [LARGE SCALE GENOMIC DNA]</scope>
    <source>
        <strain evidence="7 8">DSM 9990</strain>
    </source>
</reference>
<sequence>MRRAKTIMFLGTGSDVGKSVLAAALCRVLKQDGYRVAPFKAQNMALNSFVTPDGGEMGRAQVMQAEAAGVEPHVDMNPILLKPTSQKGSQVIVLGKPIGNMSAPEYYRRKKELIPLVMAAFERLSRSFDVIVMEGAGSAVEINLKEHDLVNLSMARRTGTPCVLVGDIDRGGIFASLLGSLALMDEQERGLVKGFIVNKFRGDPSLFEDGIKILEERSSLPVLGVIPYFDHILLPQEDSVALSRICRASVESNDGVKLGIVRLPYISNYTDFDVFSGDSGVLVRYFSNPEEIFSFDAVIVPGSKNTIHDLRFLHESGLADALRAFWKSGRTVVGLCGGYQMLGNCVRDPFGVEGTPSEMQGLGILPIVTEMVREKLTHQVEVVPNDNNPLWSGEMSSVVLRGYEIHMGRSYLKTGDVADPSKDAAGLSIFKIVSRSGRPADEFEGCASLEGNAWGTYVHGIFDNAEFRRWFVSKVALLRGKKIAWEKEIPEHWSAVLDKQYDLLAEHFRKHVKVELLYSIMGL</sequence>
<comment type="similarity">
    <text evidence="4">Belongs to the CobB/CobQ family. CobQ subfamily.</text>
</comment>
<dbReference type="PROSITE" id="PS51274">
    <property type="entry name" value="GATASE_COBBQ"/>
    <property type="match status" value="1"/>
</dbReference>
<dbReference type="SUPFAM" id="SSF52317">
    <property type="entry name" value="Class I glutamine amidotransferase-like"/>
    <property type="match status" value="1"/>
</dbReference>
<dbReference type="RefSeq" id="WP_245735221.1">
    <property type="nucleotide sequence ID" value="NZ_FOUU01000001.1"/>
</dbReference>
<dbReference type="EMBL" id="FOUU01000001">
    <property type="protein sequence ID" value="SFM48430.1"/>
    <property type="molecule type" value="Genomic_DNA"/>
</dbReference>
<evidence type="ECO:0000259" key="5">
    <source>
        <dbReference type="Pfam" id="PF01656"/>
    </source>
</evidence>
<dbReference type="PANTHER" id="PTHR21343">
    <property type="entry name" value="DETHIOBIOTIN SYNTHETASE"/>
    <property type="match status" value="1"/>
</dbReference>
<dbReference type="Gene3D" id="3.40.50.300">
    <property type="entry name" value="P-loop containing nucleotide triphosphate hydrolases"/>
    <property type="match status" value="1"/>
</dbReference>
<dbReference type="CDD" id="cd05389">
    <property type="entry name" value="CobQ_N"/>
    <property type="match status" value="1"/>
</dbReference>
<dbReference type="NCBIfam" id="TIGR00313">
    <property type="entry name" value="cobQ"/>
    <property type="match status" value="1"/>
</dbReference>
<dbReference type="PANTHER" id="PTHR21343:SF1">
    <property type="entry name" value="COBYRIC ACID SYNTHASE"/>
    <property type="match status" value="1"/>
</dbReference>
<feature type="active site" evidence="4">
    <location>
        <position position="459"/>
    </location>
</feature>
<dbReference type="CDD" id="cd01750">
    <property type="entry name" value="GATase1_CobQ"/>
    <property type="match status" value="1"/>
</dbReference>
<dbReference type="InterPro" id="IPR029062">
    <property type="entry name" value="Class_I_gatase-like"/>
</dbReference>
<dbReference type="InterPro" id="IPR047045">
    <property type="entry name" value="CobQ_N"/>
</dbReference>
<feature type="domain" description="CobQ/CobB/MinD/ParA nucleotide binding" evidence="5">
    <location>
        <begin position="7"/>
        <end position="232"/>
    </location>
</feature>
<keyword evidence="3 4" id="KW-0315">Glutamine amidotransferase</keyword>
<feature type="active site" description="Nucleophile" evidence="4">
    <location>
        <position position="336"/>
    </location>
</feature>
<dbReference type="AlphaFoldDB" id="A0A1I4R901"/>